<name>A0ABQ2KXD9_9NOCA</name>
<comment type="caution">
    <text evidence="1">The sequence shown here is derived from an EMBL/GenBank/DDBJ whole genome shotgun (WGS) entry which is preliminary data.</text>
</comment>
<dbReference type="InterPro" id="IPR036390">
    <property type="entry name" value="WH_DNA-bd_sf"/>
</dbReference>
<gene>
    <name evidence="1" type="ORF">GCM10011610_60700</name>
</gene>
<dbReference type="RefSeq" id="WP_189033903.1">
    <property type="nucleotide sequence ID" value="NZ_BMNE01000009.1"/>
</dbReference>
<evidence type="ECO:0008006" key="3">
    <source>
        <dbReference type="Google" id="ProtNLM"/>
    </source>
</evidence>
<evidence type="ECO:0000313" key="2">
    <source>
        <dbReference type="Proteomes" id="UP000658127"/>
    </source>
</evidence>
<accession>A0ABQ2KXD9</accession>
<protein>
    <recommendedName>
        <fullName evidence="3">ASCH domain-containing protein</fullName>
    </recommendedName>
</protein>
<proteinExistence type="predicted"/>
<keyword evidence="2" id="KW-1185">Reference proteome</keyword>
<dbReference type="EMBL" id="BMNE01000009">
    <property type="protein sequence ID" value="GGN96049.1"/>
    <property type="molecule type" value="Genomic_DNA"/>
</dbReference>
<reference evidence="2" key="1">
    <citation type="journal article" date="2019" name="Int. J. Syst. Evol. Microbiol.">
        <title>The Global Catalogue of Microorganisms (GCM) 10K type strain sequencing project: providing services to taxonomists for standard genome sequencing and annotation.</title>
        <authorList>
            <consortium name="The Broad Institute Genomics Platform"/>
            <consortium name="The Broad Institute Genome Sequencing Center for Infectious Disease"/>
            <person name="Wu L."/>
            <person name="Ma J."/>
        </authorList>
    </citation>
    <scope>NUCLEOTIDE SEQUENCE [LARGE SCALE GENOMIC DNA]</scope>
    <source>
        <strain evidence="2">CGMCC 4.7329</strain>
    </source>
</reference>
<dbReference type="Proteomes" id="UP000658127">
    <property type="component" value="Unassembled WGS sequence"/>
</dbReference>
<evidence type="ECO:0000313" key="1">
    <source>
        <dbReference type="EMBL" id="GGN96049.1"/>
    </source>
</evidence>
<organism evidence="1 2">
    <name type="scientific">Nocardia rhizosphaerihabitans</name>
    <dbReference type="NCBI Taxonomy" id="1691570"/>
    <lineage>
        <taxon>Bacteria</taxon>
        <taxon>Bacillati</taxon>
        <taxon>Actinomycetota</taxon>
        <taxon>Actinomycetes</taxon>
        <taxon>Mycobacteriales</taxon>
        <taxon>Nocardiaceae</taxon>
        <taxon>Nocardia</taxon>
    </lineage>
</organism>
<dbReference type="SUPFAM" id="SSF46785">
    <property type="entry name" value="Winged helix' DNA-binding domain"/>
    <property type="match status" value="1"/>
</dbReference>
<sequence>MILTDRIARGVAAGEVSTVFRRWAAPRVRVGGTLHTSAGIVEIVRVDRIEPHEISNAAAHRAGERDAEAVKAALRGSPQDPVFRIEVRYVGPDERVALRSDADLSSQDVAEISAALARLDKASRRGPWTDMVLAAVAEHPGRRAADLAERLGRDKDSFKLDVRKLKNLGLTHSLETGYEISPRGAAYLRAIAG</sequence>